<evidence type="ECO:0000256" key="1">
    <source>
        <dbReference type="ARBA" id="ARBA00022723"/>
    </source>
</evidence>
<evidence type="ECO:0000256" key="4">
    <source>
        <dbReference type="PROSITE-ProRule" id="PRU00094"/>
    </source>
</evidence>
<dbReference type="SUPFAM" id="SSF57716">
    <property type="entry name" value="Glucocorticoid receptor-like (DNA-binding domain)"/>
    <property type="match status" value="1"/>
</dbReference>
<dbReference type="InterPro" id="IPR013088">
    <property type="entry name" value="Znf_NHR/GATA"/>
</dbReference>
<feature type="region of interest" description="Disordered" evidence="5">
    <location>
        <begin position="105"/>
        <end position="210"/>
    </location>
</feature>
<dbReference type="RefSeq" id="XP_024712207.1">
    <property type="nucleotide sequence ID" value="XM_024859538.1"/>
</dbReference>
<dbReference type="EMBL" id="PYFQ01000013">
    <property type="protein sequence ID" value="PSK35734.1"/>
    <property type="molecule type" value="Genomic_DNA"/>
</dbReference>
<dbReference type="GO" id="GO:0008270">
    <property type="term" value="F:zinc ion binding"/>
    <property type="evidence" value="ECO:0007669"/>
    <property type="project" value="UniProtKB-KW"/>
</dbReference>
<dbReference type="AlphaFoldDB" id="A0A2P7YIF1"/>
<evidence type="ECO:0000313" key="7">
    <source>
        <dbReference type="EMBL" id="PSK35734.1"/>
    </source>
</evidence>
<gene>
    <name evidence="7" type="ORF">C7M61_004215</name>
</gene>
<dbReference type="Gene3D" id="3.30.50.10">
    <property type="entry name" value="Erythroid Transcription Factor GATA-1, subunit A"/>
    <property type="match status" value="1"/>
</dbReference>
<comment type="caution">
    <text evidence="7">The sequence shown here is derived from an EMBL/GenBank/DDBJ whole genome shotgun (WGS) entry which is preliminary data.</text>
</comment>
<evidence type="ECO:0000259" key="6">
    <source>
        <dbReference type="PROSITE" id="PS50114"/>
    </source>
</evidence>
<evidence type="ECO:0000256" key="3">
    <source>
        <dbReference type="ARBA" id="ARBA00022833"/>
    </source>
</evidence>
<dbReference type="InterPro" id="IPR000679">
    <property type="entry name" value="Znf_GATA"/>
</dbReference>
<feature type="domain" description="GATA-type" evidence="6">
    <location>
        <begin position="204"/>
        <end position="239"/>
    </location>
</feature>
<keyword evidence="8" id="KW-1185">Reference proteome</keyword>
<evidence type="ECO:0000313" key="8">
    <source>
        <dbReference type="Proteomes" id="UP000241107"/>
    </source>
</evidence>
<dbReference type="SMART" id="SM00401">
    <property type="entry name" value="ZnF_GATA"/>
    <property type="match status" value="1"/>
</dbReference>
<protein>
    <recommendedName>
        <fullName evidence="6">GATA-type domain-containing protein</fullName>
    </recommendedName>
</protein>
<dbReference type="CDD" id="cd00202">
    <property type="entry name" value="ZnF_GATA"/>
    <property type="match status" value="1"/>
</dbReference>
<keyword evidence="3" id="KW-0862">Zinc</keyword>
<dbReference type="Proteomes" id="UP000241107">
    <property type="component" value="Unassembled WGS sequence"/>
</dbReference>
<dbReference type="PANTHER" id="PTHR45658">
    <property type="entry name" value="GATA TRANSCRIPTION FACTOR"/>
    <property type="match status" value="1"/>
</dbReference>
<dbReference type="InterPro" id="IPR051140">
    <property type="entry name" value="GATA_TF"/>
</dbReference>
<sequence>MVYVADWEKSSYHNYPHFPPYCVRRDIQPVRLPSVAEILMKIKEYESHPQGQHMHWSPASTLLFVSDISNSTAATTPPREMGKVPNHNNMAQPIARTNSFESIKDTLLPSPVPTNLNNLGSPTRVSSGSPTRVSSGSNSENSPSGSSLESSQSGSSTGSMGSSSPASTDLIKKPGNSPKYNSKHHLPKKRRLSKKKSKSKGRGKKPNTHCHQCGLTSTPEWRRGPTGCRSLCNACGIYYMKLLRRFTEDQANSIFVFKKNTITISERTIPSFDQMTQMSGEVKQHNWLMFTGPAIIINS</sequence>
<dbReference type="PROSITE" id="PS00344">
    <property type="entry name" value="GATA_ZN_FINGER_1"/>
    <property type="match status" value="1"/>
</dbReference>
<dbReference type="VEuPathDB" id="FungiDB:C7M61_004215"/>
<dbReference type="PROSITE" id="PS50114">
    <property type="entry name" value="GATA_ZN_FINGER_2"/>
    <property type="match status" value="1"/>
</dbReference>
<organism evidence="7 8">
    <name type="scientific">Candidozyma pseudohaemuli</name>
    <dbReference type="NCBI Taxonomy" id="418784"/>
    <lineage>
        <taxon>Eukaryota</taxon>
        <taxon>Fungi</taxon>
        <taxon>Dikarya</taxon>
        <taxon>Ascomycota</taxon>
        <taxon>Saccharomycotina</taxon>
        <taxon>Pichiomycetes</taxon>
        <taxon>Metschnikowiaceae</taxon>
        <taxon>Candidozyma</taxon>
    </lineage>
</organism>
<evidence type="ECO:0000256" key="5">
    <source>
        <dbReference type="SAM" id="MobiDB-lite"/>
    </source>
</evidence>
<dbReference type="STRING" id="418784.A0A2P7YIF1"/>
<feature type="compositionally biased region" description="Low complexity" evidence="5">
    <location>
        <begin position="123"/>
        <end position="167"/>
    </location>
</feature>
<dbReference type="GO" id="GO:0043565">
    <property type="term" value="F:sequence-specific DNA binding"/>
    <property type="evidence" value="ECO:0007669"/>
    <property type="project" value="InterPro"/>
</dbReference>
<dbReference type="GeneID" id="36567603"/>
<dbReference type="GO" id="GO:0006355">
    <property type="term" value="P:regulation of DNA-templated transcription"/>
    <property type="evidence" value="ECO:0007669"/>
    <property type="project" value="InterPro"/>
</dbReference>
<reference evidence="7 8" key="1">
    <citation type="submission" date="2018-03" db="EMBL/GenBank/DDBJ databases">
        <title>Candida pseudohaemulonii genome assembly and annotation.</title>
        <authorList>
            <person name="Munoz J.F."/>
            <person name="Gade L.G."/>
            <person name="Chow N.A."/>
            <person name="Litvintseva A.P."/>
            <person name="Loparev V.N."/>
            <person name="Cuomo C.A."/>
        </authorList>
    </citation>
    <scope>NUCLEOTIDE SEQUENCE [LARGE SCALE GENOMIC DNA]</scope>
    <source>
        <strain evidence="7 8">B12108</strain>
    </source>
</reference>
<keyword evidence="2 4" id="KW-0863">Zinc-finger</keyword>
<proteinExistence type="predicted"/>
<accession>A0A2P7YIF1</accession>
<evidence type="ECO:0000256" key="2">
    <source>
        <dbReference type="ARBA" id="ARBA00022771"/>
    </source>
</evidence>
<name>A0A2P7YIF1_9ASCO</name>
<feature type="compositionally biased region" description="Basic residues" evidence="5">
    <location>
        <begin position="181"/>
        <end position="208"/>
    </location>
</feature>
<dbReference type="Pfam" id="PF00320">
    <property type="entry name" value="GATA"/>
    <property type="match status" value="1"/>
</dbReference>
<dbReference type="OrthoDB" id="2162994at2759"/>
<keyword evidence="1" id="KW-0479">Metal-binding</keyword>